<keyword evidence="3" id="KW-1185">Reference proteome</keyword>
<protein>
    <recommendedName>
        <fullName evidence="4">Myb-like domain-containing protein</fullName>
    </recommendedName>
</protein>
<evidence type="ECO:0000313" key="2">
    <source>
        <dbReference type="EMBL" id="TKA81393.1"/>
    </source>
</evidence>
<dbReference type="AlphaFoldDB" id="A0A4U0Y091"/>
<evidence type="ECO:0000313" key="3">
    <source>
        <dbReference type="Proteomes" id="UP000309340"/>
    </source>
</evidence>
<evidence type="ECO:0000256" key="1">
    <source>
        <dbReference type="SAM" id="MobiDB-lite"/>
    </source>
</evidence>
<reference evidence="2 3" key="1">
    <citation type="submission" date="2017-03" db="EMBL/GenBank/DDBJ databases">
        <title>Genomes of endolithic fungi from Antarctica.</title>
        <authorList>
            <person name="Coleine C."/>
            <person name="Masonjones S."/>
            <person name="Stajich J.E."/>
        </authorList>
    </citation>
    <scope>NUCLEOTIDE SEQUENCE [LARGE SCALE GENOMIC DNA]</scope>
    <source>
        <strain evidence="2 3">CCFEE 5184</strain>
    </source>
</reference>
<feature type="compositionally biased region" description="Low complexity" evidence="1">
    <location>
        <begin position="633"/>
        <end position="653"/>
    </location>
</feature>
<proteinExistence type="predicted"/>
<feature type="compositionally biased region" description="Polar residues" evidence="1">
    <location>
        <begin position="773"/>
        <end position="791"/>
    </location>
</feature>
<comment type="caution">
    <text evidence="2">The sequence shown here is derived from an EMBL/GenBank/DDBJ whole genome shotgun (WGS) entry which is preliminary data.</text>
</comment>
<organism evidence="2 3">
    <name type="scientific">Friedmanniomyces simplex</name>
    <dbReference type="NCBI Taxonomy" id="329884"/>
    <lineage>
        <taxon>Eukaryota</taxon>
        <taxon>Fungi</taxon>
        <taxon>Dikarya</taxon>
        <taxon>Ascomycota</taxon>
        <taxon>Pezizomycotina</taxon>
        <taxon>Dothideomycetes</taxon>
        <taxon>Dothideomycetidae</taxon>
        <taxon>Mycosphaerellales</taxon>
        <taxon>Teratosphaeriaceae</taxon>
        <taxon>Friedmanniomyces</taxon>
    </lineage>
</organism>
<dbReference type="Proteomes" id="UP000309340">
    <property type="component" value="Unassembled WGS sequence"/>
</dbReference>
<dbReference type="EMBL" id="NAJQ01000052">
    <property type="protein sequence ID" value="TKA81393.1"/>
    <property type="molecule type" value="Genomic_DNA"/>
</dbReference>
<name>A0A4U0Y091_9PEZI</name>
<gene>
    <name evidence="2" type="ORF">B0A55_02060</name>
</gene>
<dbReference type="CDD" id="cd00167">
    <property type="entry name" value="SANT"/>
    <property type="match status" value="1"/>
</dbReference>
<dbReference type="STRING" id="329884.A0A4U0Y091"/>
<dbReference type="OrthoDB" id="5398572at2759"/>
<feature type="region of interest" description="Disordered" evidence="1">
    <location>
        <begin position="770"/>
        <end position="867"/>
    </location>
</feature>
<feature type="compositionally biased region" description="Basic and acidic residues" evidence="1">
    <location>
        <begin position="793"/>
        <end position="804"/>
    </location>
</feature>
<dbReference type="InterPro" id="IPR001005">
    <property type="entry name" value="SANT/Myb"/>
</dbReference>
<feature type="region of interest" description="Disordered" evidence="1">
    <location>
        <begin position="596"/>
        <end position="696"/>
    </location>
</feature>
<accession>A0A4U0Y091</accession>
<sequence length="998" mass="110449">MFTRAWLTALPDLGTVTENAHDEDELQAMALATEQEAAVSAEAEATRRESGHSGISGTTAKTSFSQEELADLDSDVIVDVLPDLVNAADQMATLLVHHDPKARPVIWKEIRIQGSRYNKLYSNRLASLSVHKRSFGSQEYIQPSIVSRALLGVQSPGEVPDGLWRPDNILFMINLAQMLRAVLVLVNDPVKLTQEGYNSLELLDAHFARTCLAVNNVNNTNIVPLTPIYAAKGERSDSLIVCLGTVTENTHDEDELQAMALAAEHEAAVSAEAEATRRESGHSGISGTTAKTSFSQEELADLDSDVIVDVLPDLVKAADQMATLLVHHDPKARPVIWKEVRIQGSRYSKLYSNRLASLSVHKRSFGSQEYIQPSIVSRALLGVQSPGEVPDGLWRPDNILFVINLAQMLRAVLVLVNDPVKLTQEGYNSLELLDAHFARCIAGPVPDTEALRMLLHIQTQLVIVRLSTWQETPQFDPIDVITDSFFKRDADGDLVYKDAETLQMQDLAEADQQSWSGMMEQLVERDLKSPFREGIPLDMALAQLRSKYKWSLFVDQVIRYYTHRSTQLGQQIAAAGGFSNILEKMSEEVQRREDARLADMKRQSFRKPGSTPRKGFGKRAIAAMKAREKRLSETSTAPPAATAPAAEAPVAPVLDPRLAATQAEGPNDVQEDDWAPQPEEQVEDQPPAQQRAGSGLDLTGFRNMQTQNAKKGKAPARFLDRQENAVRISFDDSQESQQTLPGEGIAFRLPDHSSASDPYHVALSGVPAKRPFSQVNDEPQEFDPTQDTGFQVDTRDIAAADARRKTAPRPSIQPRSRAPPASKSNTANHERPASASASPSKRQRKNPGSAIPPPMPDADPEGGNIPPEQFYERAKVLAKHGRIVATQNKPQQVRTPWLPEEENALISLIERHGGNGISYASLKRQDEDEGDVLGRRSAEDMRFKARNMKFTMMGARVPLPENWECVVLDRKAIMKLRERSFQYEQERIRQINDAAPGV</sequence>
<feature type="compositionally biased region" description="Low complexity" evidence="1">
    <location>
        <begin position="676"/>
        <end position="690"/>
    </location>
</feature>
<evidence type="ECO:0008006" key="4">
    <source>
        <dbReference type="Google" id="ProtNLM"/>
    </source>
</evidence>